<evidence type="ECO:0000256" key="16">
    <source>
        <dbReference type="PIRSR" id="PIRSR600823-1"/>
    </source>
</evidence>
<keyword evidence="24" id="KW-1185">Reference proteome</keyword>
<feature type="disulfide bond" evidence="20">
    <location>
        <begin position="30"/>
        <end position="106"/>
    </location>
</feature>
<evidence type="ECO:0000256" key="7">
    <source>
        <dbReference type="ARBA" id="ARBA00022617"/>
    </source>
</evidence>
<dbReference type="PRINTS" id="PR00461">
    <property type="entry name" value="PLPEROXIDASE"/>
</dbReference>
<proteinExistence type="inferred from homology"/>
<gene>
    <name evidence="23" type="ORF">OIU74_022020</name>
</gene>
<evidence type="ECO:0000256" key="6">
    <source>
        <dbReference type="ARBA" id="ARBA00022559"/>
    </source>
</evidence>
<dbReference type="GO" id="GO:0005576">
    <property type="term" value="C:extracellular region"/>
    <property type="evidence" value="ECO:0007669"/>
    <property type="project" value="UniProtKB-SubCell"/>
</dbReference>
<feature type="active site" description="Proton acceptor" evidence="16">
    <location>
        <position position="61"/>
    </location>
</feature>
<accession>A0A9Q1AE90</accession>
<comment type="caution">
    <text evidence="23">The sequence shown here is derived from an EMBL/GenBank/DDBJ whole genome shotgun (WGS) entry which is preliminary data.</text>
</comment>
<feature type="binding site" evidence="18">
    <location>
        <position position="62"/>
    </location>
    <ligand>
        <name>Ca(2+)</name>
        <dbReference type="ChEBI" id="CHEBI:29108"/>
        <label>1</label>
    </ligand>
</feature>
<evidence type="ECO:0000313" key="23">
    <source>
        <dbReference type="EMBL" id="KAJ6768270.1"/>
    </source>
</evidence>
<evidence type="ECO:0000256" key="19">
    <source>
        <dbReference type="PIRSR" id="PIRSR600823-4"/>
    </source>
</evidence>
<keyword evidence="13 20" id="KW-1015">Disulfide bond</keyword>
<evidence type="ECO:0000256" key="14">
    <source>
        <dbReference type="ARBA" id="ARBA00023180"/>
    </source>
</evidence>
<evidence type="ECO:0000256" key="10">
    <source>
        <dbReference type="ARBA" id="ARBA00022837"/>
    </source>
</evidence>
<dbReference type="FunFam" id="1.10.520.10:FF:000006">
    <property type="entry name" value="Peroxidase"/>
    <property type="match status" value="1"/>
</dbReference>
<evidence type="ECO:0000313" key="24">
    <source>
        <dbReference type="Proteomes" id="UP001151752"/>
    </source>
</evidence>
<feature type="binding site" evidence="17">
    <location>
        <position position="153"/>
    </location>
    <ligand>
        <name>substrate</name>
    </ligand>
</feature>
<keyword evidence="8 18" id="KW-0479">Metal-binding</keyword>
<dbReference type="InterPro" id="IPR002016">
    <property type="entry name" value="Haem_peroxidase"/>
</dbReference>
<dbReference type="GO" id="GO:0006979">
    <property type="term" value="P:response to oxidative stress"/>
    <property type="evidence" value="ECO:0007669"/>
    <property type="project" value="UniProtKB-UniRule"/>
</dbReference>
<evidence type="ECO:0000256" key="2">
    <source>
        <dbReference type="ARBA" id="ARBA00002322"/>
    </source>
</evidence>
<evidence type="ECO:0000256" key="4">
    <source>
        <dbReference type="ARBA" id="ARBA00012313"/>
    </source>
</evidence>
<dbReference type="Pfam" id="PF00141">
    <property type="entry name" value="peroxidase"/>
    <property type="match status" value="2"/>
</dbReference>
<keyword evidence="9" id="KW-0732">Signal</keyword>
<dbReference type="PROSITE" id="PS50873">
    <property type="entry name" value="PEROXIDASE_4"/>
    <property type="match status" value="1"/>
</dbReference>
<comment type="cofactor">
    <cofactor evidence="18 21">
        <name>Ca(2+)</name>
        <dbReference type="ChEBI" id="CHEBI:29108"/>
    </cofactor>
    <text evidence="18 21">Binds 2 calcium ions per subunit.</text>
</comment>
<protein>
    <recommendedName>
        <fullName evidence="4 21">Peroxidase</fullName>
        <ecNumber evidence="4 21">1.11.1.7</ecNumber>
    </recommendedName>
</protein>
<evidence type="ECO:0000256" key="18">
    <source>
        <dbReference type="PIRSR" id="PIRSR600823-3"/>
    </source>
</evidence>
<dbReference type="InterPro" id="IPR010255">
    <property type="entry name" value="Haem_peroxidase_sf"/>
</dbReference>
<dbReference type="Proteomes" id="UP001151752">
    <property type="component" value="Chromosome 8"/>
</dbReference>
<feature type="binding site" evidence="18">
    <location>
        <position position="209"/>
    </location>
    <ligand>
        <name>Ca(2+)</name>
        <dbReference type="ChEBI" id="CHEBI:29108"/>
        <label>2</label>
    </ligand>
</feature>
<dbReference type="GO" id="GO:0042744">
    <property type="term" value="P:hydrogen peroxide catabolic process"/>
    <property type="evidence" value="ECO:0007669"/>
    <property type="project" value="UniProtKB-KW"/>
</dbReference>
<sequence length="296" mass="33269">MSAILAKPLGAPGILSRRDLLSGSYYFKTCPAAEEIIFRKMKAWFRKDYTLAASIIRLHFHDCAVRGCDASILLNYQNSERRAYASRTLRGFQVIDDIKAKLERYCPKTVSCADILTAAARDATSLLGGPFWEAPLGRRDGKTSVAKEADLVPQGRENATSLIKIFPRKRIERSGFGCSLRLYWRNLTQSCKKSSNFVNLDATTPKTFDAEYYKNLGKKKGLLSTDQELYSDPRTAPFVSTFADQPPDLFYRQFAVSMVKLANVKVPTPPNESEIRLNCNYVNPAPRKNVNPPRHG</sequence>
<evidence type="ECO:0000256" key="5">
    <source>
        <dbReference type="ARBA" id="ARBA00022525"/>
    </source>
</evidence>
<evidence type="ECO:0000256" key="3">
    <source>
        <dbReference type="ARBA" id="ARBA00004613"/>
    </source>
</evidence>
<dbReference type="Gene3D" id="1.10.520.10">
    <property type="match status" value="2"/>
</dbReference>
<feature type="binding site" evidence="18">
    <location>
        <position position="69"/>
    </location>
    <ligand>
        <name>Ca(2+)</name>
        <dbReference type="ChEBI" id="CHEBI:29108"/>
        <label>1</label>
    </ligand>
</feature>
<comment type="similarity">
    <text evidence="21">Belongs to the peroxidase family. Classical plant (class III) peroxidase subfamily.</text>
</comment>
<keyword evidence="6 21" id="KW-0575">Peroxidase</keyword>
<keyword evidence="10 18" id="KW-0106">Calcium</keyword>
<feature type="binding site" evidence="18">
    <location>
        <position position="67"/>
    </location>
    <ligand>
        <name>Ca(2+)</name>
        <dbReference type="ChEBI" id="CHEBI:29108"/>
        <label>1</label>
    </ligand>
</feature>
<evidence type="ECO:0000256" key="17">
    <source>
        <dbReference type="PIRSR" id="PIRSR600823-2"/>
    </source>
</evidence>
<dbReference type="SUPFAM" id="SSF48113">
    <property type="entry name" value="Heme-dependent peroxidases"/>
    <property type="match status" value="1"/>
</dbReference>
<dbReference type="PROSITE" id="PS00436">
    <property type="entry name" value="PEROXIDASE_2"/>
    <property type="match status" value="1"/>
</dbReference>
<feature type="disulfide bond" evidence="20">
    <location>
        <begin position="112"/>
        <end position="279"/>
    </location>
</feature>
<organism evidence="23 24">
    <name type="scientific">Salix koriyanagi</name>
    <dbReference type="NCBI Taxonomy" id="2511006"/>
    <lineage>
        <taxon>Eukaryota</taxon>
        <taxon>Viridiplantae</taxon>
        <taxon>Streptophyta</taxon>
        <taxon>Embryophyta</taxon>
        <taxon>Tracheophyta</taxon>
        <taxon>Spermatophyta</taxon>
        <taxon>Magnoliopsida</taxon>
        <taxon>eudicotyledons</taxon>
        <taxon>Gunneridae</taxon>
        <taxon>Pentapetalae</taxon>
        <taxon>rosids</taxon>
        <taxon>fabids</taxon>
        <taxon>Malpighiales</taxon>
        <taxon>Salicaceae</taxon>
        <taxon>Saliceae</taxon>
        <taxon>Salix</taxon>
    </lineage>
</organism>
<keyword evidence="12 21" id="KW-0408">Iron</keyword>
<name>A0A9Q1AE90_9ROSI</name>
<comment type="subcellular location">
    <subcellularLocation>
        <location evidence="3 21">Secreted</location>
    </subcellularLocation>
</comment>
<feature type="site" description="Transition state stabilizer" evidence="19">
    <location>
        <position position="57"/>
    </location>
</feature>
<evidence type="ECO:0000256" key="13">
    <source>
        <dbReference type="ARBA" id="ARBA00023157"/>
    </source>
</evidence>
<dbReference type="InterPro" id="IPR019794">
    <property type="entry name" value="Peroxidases_AS"/>
</dbReference>
<reference evidence="23" key="2">
    <citation type="journal article" date="2023" name="Int. J. Mol. Sci.">
        <title>De Novo Assembly and Annotation of 11 Diverse Shrub Willow (Salix) Genomes Reveals Novel Gene Organization in Sex-Linked Regions.</title>
        <authorList>
            <person name="Hyden B."/>
            <person name="Feng K."/>
            <person name="Yates T.B."/>
            <person name="Jawdy S."/>
            <person name="Cereghino C."/>
            <person name="Smart L.B."/>
            <person name="Muchero W."/>
        </authorList>
    </citation>
    <scope>NUCLEOTIDE SEQUENCE</scope>
    <source>
        <tissue evidence="23">Shoot tip</tissue>
    </source>
</reference>
<evidence type="ECO:0000256" key="15">
    <source>
        <dbReference type="ARBA" id="ARBA00023324"/>
    </source>
</evidence>
<dbReference type="InterPro" id="IPR033905">
    <property type="entry name" value="Secretory_peroxidase"/>
</dbReference>
<keyword evidence="7 21" id="KW-0349">Heme</keyword>
<evidence type="ECO:0000259" key="22">
    <source>
        <dbReference type="PROSITE" id="PS50873"/>
    </source>
</evidence>
<evidence type="ECO:0000256" key="20">
    <source>
        <dbReference type="PIRSR" id="PIRSR600823-5"/>
    </source>
</evidence>
<evidence type="ECO:0000256" key="12">
    <source>
        <dbReference type="ARBA" id="ARBA00023004"/>
    </source>
</evidence>
<dbReference type="EMBL" id="JAPFFM010000003">
    <property type="protein sequence ID" value="KAJ6768270.1"/>
    <property type="molecule type" value="Genomic_DNA"/>
</dbReference>
<dbReference type="AlphaFoldDB" id="A0A9Q1AE90"/>
<keyword evidence="14" id="KW-0325">Glycoprotein</keyword>
<evidence type="ECO:0000256" key="9">
    <source>
        <dbReference type="ARBA" id="ARBA00022729"/>
    </source>
</evidence>
<dbReference type="GO" id="GO:0046872">
    <property type="term" value="F:metal ion binding"/>
    <property type="evidence" value="ECO:0007669"/>
    <property type="project" value="UniProtKB-UniRule"/>
</dbReference>
<comment type="function">
    <text evidence="2">Removal of H(2)O(2), oxidation of toxic reductants, biosynthesis and degradation of lignin, suberization, auxin catabolism, response to environmental stresses such as wounding, pathogen attack and oxidative stress. These functions might be dependent on each isozyme/isoform in each plant tissue.</text>
</comment>
<keyword evidence="5 21" id="KW-0964">Secreted</keyword>
<dbReference type="PRINTS" id="PR00458">
    <property type="entry name" value="PEROXIDASE"/>
</dbReference>
<dbReference type="InterPro" id="IPR000823">
    <property type="entry name" value="Peroxidase_pln"/>
</dbReference>
<feature type="binding site" evidence="18">
    <location>
        <position position="80"/>
    </location>
    <ligand>
        <name>Ca(2+)</name>
        <dbReference type="ChEBI" id="CHEBI:29108"/>
        <label>1</label>
    </ligand>
</feature>
<dbReference type="PANTHER" id="PTHR31517:SF17">
    <property type="entry name" value="PEROXIDASE 6"/>
    <property type="match status" value="1"/>
</dbReference>
<comment type="cofactor">
    <cofactor evidence="21">
        <name>heme b</name>
        <dbReference type="ChEBI" id="CHEBI:60344"/>
    </cofactor>
    <text evidence="21">Binds 1 heme b (iron(II)-protoporphyrin IX) group per subunit.</text>
</comment>
<feature type="binding site" evidence="18">
    <location>
        <position position="201"/>
    </location>
    <ligand>
        <name>Ca(2+)</name>
        <dbReference type="ChEBI" id="CHEBI:29108"/>
        <label>2</label>
    </ligand>
</feature>
<feature type="disulfide bond" evidence="20">
    <location>
        <begin position="63"/>
        <end position="68"/>
    </location>
</feature>
<dbReference type="GO" id="GO:0020037">
    <property type="term" value="F:heme binding"/>
    <property type="evidence" value="ECO:0007669"/>
    <property type="project" value="UniProtKB-UniRule"/>
</dbReference>
<dbReference type="GO" id="GO:0140825">
    <property type="term" value="F:lactoperoxidase activity"/>
    <property type="evidence" value="ECO:0007669"/>
    <property type="project" value="UniProtKB-EC"/>
</dbReference>
<evidence type="ECO:0000256" key="1">
    <source>
        <dbReference type="ARBA" id="ARBA00000189"/>
    </source>
</evidence>
<feature type="binding site" evidence="18">
    <location>
        <position position="204"/>
    </location>
    <ligand>
        <name>Ca(2+)</name>
        <dbReference type="ChEBI" id="CHEBI:29108"/>
        <label>2</label>
    </ligand>
</feature>
<keyword evidence="15 21" id="KW-0376">Hydrogen peroxide</keyword>
<dbReference type="PANTHER" id="PTHR31517">
    <property type="match status" value="1"/>
</dbReference>
<evidence type="ECO:0000256" key="8">
    <source>
        <dbReference type="ARBA" id="ARBA00022723"/>
    </source>
</evidence>
<comment type="catalytic activity">
    <reaction evidence="1 21">
        <text>2 a phenolic donor + H2O2 = 2 a phenolic radical donor + 2 H2O</text>
        <dbReference type="Rhea" id="RHEA:56136"/>
        <dbReference type="ChEBI" id="CHEBI:15377"/>
        <dbReference type="ChEBI" id="CHEBI:16240"/>
        <dbReference type="ChEBI" id="CHEBI:139520"/>
        <dbReference type="ChEBI" id="CHEBI:139521"/>
        <dbReference type="EC" id="1.11.1.7"/>
    </reaction>
</comment>
<reference evidence="23" key="1">
    <citation type="submission" date="2022-11" db="EMBL/GenBank/DDBJ databases">
        <authorList>
            <person name="Hyden B.L."/>
            <person name="Feng K."/>
            <person name="Yates T."/>
            <person name="Jawdy S."/>
            <person name="Smart L.B."/>
            <person name="Muchero W."/>
        </authorList>
    </citation>
    <scope>NUCLEOTIDE SEQUENCE</scope>
    <source>
        <tissue evidence="23">Shoot tip</tissue>
    </source>
</reference>
<feature type="domain" description="Plant heme peroxidase family profile" evidence="22">
    <location>
        <begin position="20"/>
        <end position="283"/>
    </location>
</feature>
<feature type="disulfide bond" evidence="20">
    <location>
        <begin position="178"/>
        <end position="191"/>
    </location>
</feature>
<feature type="binding site" evidence="18">
    <location>
        <position position="65"/>
    </location>
    <ligand>
        <name>Ca(2+)</name>
        <dbReference type="ChEBI" id="CHEBI:29108"/>
        <label>1</label>
    </ligand>
</feature>
<dbReference type="EC" id="1.11.1.7" evidence="4 21"/>
<keyword evidence="11 21" id="KW-0560">Oxidoreductase</keyword>
<evidence type="ECO:0000256" key="21">
    <source>
        <dbReference type="RuleBase" id="RU362060"/>
    </source>
</evidence>
<dbReference type="Gene3D" id="1.10.420.10">
    <property type="entry name" value="Peroxidase, domain 2"/>
    <property type="match status" value="2"/>
</dbReference>
<feature type="binding site" evidence="18">
    <location>
        <position position="71"/>
    </location>
    <ligand>
        <name>Ca(2+)</name>
        <dbReference type="ChEBI" id="CHEBI:29108"/>
        <label>1</label>
    </ligand>
</feature>
<evidence type="ECO:0000256" key="11">
    <source>
        <dbReference type="ARBA" id="ARBA00023002"/>
    </source>
</evidence>
<dbReference type="CDD" id="cd00693">
    <property type="entry name" value="secretory_peroxidase"/>
    <property type="match status" value="1"/>
</dbReference>